<dbReference type="Pfam" id="PF13416">
    <property type="entry name" value="SBP_bac_8"/>
    <property type="match status" value="1"/>
</dbReference>
<dbReference type="GO" id="GO:0042956">
    <property type="term" value="P:maltodextrin transmembrane transport"/>
    <property type="evidence" value="ECO:0007669"/>
    <property type="project" value="TreeGrafter"/>
</dbReference>
<dbReference type="GO" id="GO:0055052">
    <property type="term" value="C:ATP-binding cassette (ABC) transporter complex, substrate-binding subunit-containing"/>
    <property type="evidence" value="ECO:0007669"/>
    <property type="project" value="TreeGrafter"/>
</dbReference>
<dbReference type="PANTHER" id="PTHR30061:SF50">
    <property type="entry name" value="MALTOSE_MALTODEXTRIN-BINDING PERIPLASMIC PROTEIN"/>
    <property type="match status" value="1"/>
</dbReference>
<reference evidence="6" key="1">
    <citation type="submission" date="2011-04" db="EMBL/GenBank/DDBJ databases">
        <title>The complete genome of Spirochaeta coccoides DSM 17374.</title>
        <authorList>
            <person name="Lucas S."/>
            <person name="Copeland A."/>
            <person name="Lapidus A."/>
            <person name="Bruce D."/>
            <person name="Goodwin L."/>
            <person name="Pitluck S."/>
            <person name="Peters L."/>
            <person name="Kyrpides N."/>
            <person name="Mavromatis K."/>
            <person name="Pagani I."/>
            <person name="Ivanova N."/>
            <person name="Ovchinnikova G."/>
            <person name="Lu M."/>
            <person name="Detter J.C."/>
            <person name="Tapia R."/>
            <person name="Han C."/>
            <person name="Land M."/>
            <person name="Hauser L."/>
            <person name="Markowitz V."/>
            <person name="Cheng J.-F."/>
            <person name="Hugenholtz P."/>
            <person name="Woyke T."/>
            <person name="Wu D."/>
            <person name="Spring S."/>
            <person name="Schroeder M."/>
            <person name="Brambilla E."/>
            <person name="Klenk H.-P."/>
            <person name="Eisen J.A."/>
        </authorList>
    </citation>
    <scope>NUCLEOTIDE SEQUENCE [LARGE SCALE GENOMIC DNA]</scope>
    <source>
        <strain evidence="6">ATCC BAA-1237 / DSM 17374 / SPN1</strain>
    </source>
</reference>
<keyword evidence="2" id="KW-0813">Transport</keyword>
<proteinExistence type="inferred from homology"/>
<dbReference type="Proteomes" id="UP000007939">
    <property type="component" value="Chromosome"/>
</dbReference>
<protein>
    <submittedName>
        <fullName evidence="5">Extracellular solute-binding protein family 1</fullName>
    </submittedName>
</protein>
<evidence type="ECO:0000313" key="5">
    <source>
        <dbReference type="EMBL" id="AEC02744.1"/>
    </source>
</evidence>
<gene>
    <name evidence="5" type="ordered locus">Spico_1541</name>
</gene>
<dbReference type="GO" id="GO:1901982">
    <property type="term" value="F:maltose binding"/>
    <property type="evidence" value="ECO:0007669"/>
    <property type="project" value="TreeGrafter"/>
</dbReference>
<accession>F4GIX6</accession>
<dbReference type="eggNOG" id="COG1653">
    <property type="taxonomic scope" value="Bacteria"/>
</dbReference>
<sequence>MKKTVTLLLVLLMVLPLFAGGRTEQKAESQKIIIFQSKVEITDELENAAKDFTAETGIQVEIWETTGDDYRSQLRLKLAGDEVPALFSVSKGSEADMFKAYLADIGSGKVQQYVADSMALEIDGKRVGVPYSVEGFGLVTNDALVKESDLATQDAFFAAIKNLSAQGINPLGLSQESYFLIGHILNTPFAIMDDPEAFRASYVKGGVRLADQKEFQAFATLMELVRQYSLNPMEINYDRSSGDFATGKTAMIHQGNWVSGMFTDYAPKFSMSLCALPLLGNQKIAVSVPYYWVVNSQVSASQQAAAMRFLDWLYTSEKGMDYIVSKFGFVPATSNISTASLDPLSADVAQAAGAGKTLPWTFNDWPMNIIDTDFAPITQRFFTTPSMTGLEFVNLLDTAYQSRL</sequence>
<dbReference type="STRING" id="760011.Spico_1541"/>
<dbReference type="PANTHER" id="PTHR30061">
    <property type="entry name" value="MALTOSE-BINDING PERIPLASMIC PROTEIN"/>
    <property type="match status" value="1"/>
</dbReference>
<reference evidence="5 6" key="2">
    <citation type="journal article" date="2012" name="Stand. Genomic Sci.">
        <title>Complete genome sequence of the termite hindgut bacterium Spirochaeta coccoides type strain (SPN1(T)), reclassification in the genus Sphaerochaeta as Sphaerochaeta coccoides comb. nov. and emendations of the family Spirochaetaceae and the genus Sphaerochaeta.</title>
        <authorList>
            <person name="Abt B."/>
            <person name="Han C."/>
            <person name="Scheuner C."/>
            <person name="Lu M."/>
            <person name="Lapidus A."/>
            <person name="Nolan M."/>
            <person name="Lucas S."/>
            <person name="Hammon N."/>
            <person name="Deshpande S."/>
            <person name="Cheng J.F."/>
            <person name="Tapia R."/>
            <person name="Goodwin L.A."/>
            <person name="Pitluck S."/>
            <person name="Liolios K."/>
            <person name="Pagani I."/>
            <person name="Ivanova N."/>
            <person name="Mavromatis K."/>
            <person name="Mikhailova N."/>
            <person name="Huntemann M."/>
            <person name="Pati A."/>
            <person name="Chen A."/>
            <person name="Palaniappan K."/>
            <person name="Land M."/>
            <person name="Hauser L."/>
            <person name="Brambilla E.M."/>
            <person name="Rohde M."/>
            <person name="Spring S."/>
            <person name="Gronow S."/>
            <person name="Goker M."/>
            <person name="Woyke T."/>
            <person name="Bristow J."/>
            <person name="Eisen J.A."/>
            <person name="Markowitz V."/>
            <person name="Hugenholtz P."/>
            <person name="Kyrpides N.C."/>
            <person name="Klenk H.P."/>
            <person name="Detter J.C."/>
        </authorList>
    </citation>
    <scope>NUCLEOTIDE SEQUENCE [LARGE SCALE GENOMIC DNA]</scope>
    <source>
        <strain evidence="6">ATCC BAA-1237 / DSM 17374 / SPN1</strain>
    </source>
</reference>
<keyword evidence="6" id="KW-1185">Reference proteome</keyword>
<dbReference type="RefSeq" id="WP_013740138.1">
    <property type="nucleotide sequence ID" value="NC_015436.1"/>
</dbReference>
<dbReference type="Gene3D" id="3.40.190.10">
    <property type="entry name" value="Periplasmic binding protein-like II"/>
    <property type="match status" value="1"/>
</dbReference>
<dbReference type="SUPFAM" id="SSF53850">
    <property type="entry name" value="Periplasmic binding protein-like II"/>
    <property type="match status" value="1"/>
</dbReference>
<dbReference type="EMBL" id="CP002659">
    <property type="protein sequence ID" value="AEC02744.1"/>
    <property type="molecule type" value="Genomic_DNA"/>
</dbReference>
<dbReference type="KEGG" id="scc:Spico_1541"/>
<name>F4GIX6_PARC1</name>
<dbReference type="AlphaFoldDB" id="F4GIX6"/>
<comment type="similarity">
    <text evidence="1">Belongs to the bacterial solute-binding protein 1 family.</text>
</comment>
<evidence type="ECO:0000313" key="6">
    <source>
        <dbReference type="Proteomes" id="UP000007939"/>
    </source>
</evidence>
<evidence type="ECO:0000256" key="2">
    <source>
        <dbReference type="ARBA" id="ARBA00022448"/>
    </source>
</evidence>
<dbReference type="GO" id="GO:0015768">
    <property type="term" value="P:maltose transport"/>
    <property type="evidence" value="ECO:0007669"/>
    <property type="project" value="TreeGrafter"/>
</dbReference>
<organism evidence="5 6">
    <name type="scientific">Parasphaerochaeta coccoides (strain ATCC BAA-1237 / DSM 17374 / SPN1)</name>
    <name type="common">Sphaerochaeta coccoides</name>
    <dbReference type="NCBI Taxonomy" id="760011"/>
    <lineage>
        <taxon>Bacteria</taxon>
        <taxon>Pseudomonadati</taxon>
        <taxon>Spirochaetota</taxon>
        <taxon>Spirochaetia</taxon>
        <taxon>Spirochaetales</taxon>
        <taxon>Sphaerochaetaceae</taxon>
        <taxon>Parasphaerochaeta</taxon>
    </lineage>
</organism>
<evidence type="ECO:0000256" key="3">
    <source>
        <dbReference type="ARBA" id="ARBA00022729"/>
    </source>
</evidence>
<dbReference type="HOGENOM" id="CLU_031285_12_3_12"/>
<feature type="signal peptide" evidence="4">
    <location>
        <begin position="1"/>
        <end position="19"/>
    </location>
</feature>
<feature type="chain" id="PRO_5003308524" evidence="4">
    <location>
        <begin position="20"/>
        <end position="404"/>
    </location>
</feature>
<evidence type="ECO:0000256" key="1">
    <source>
        <dbReference type="ARBA" id="ARBA00008520"/>
    </source>
</evidence>
<dbReference type="InterPro" id="IPR006059">
    <property type="entry name" value="SBP"/>
</dbReference>
<keyword evidence="3 4" id="KW-0732">Signal</keyword>
<evidence type="ECO:0000256" key="4">
    <source>
        <dbReference type="SAM" id="SignalP"/>
    </source>
</evidence>